<evidence type="ECO:0000313" key="4">
    <source>
        <dbReference type="Proteomes" id="UP000249720"/>
    </source>
</evidence>
<keyword evidence="4" id="KW-1185">Reference proteome</keyword>
<dbReference type="InterPro" id="IPR026444">
    <property type="entry name" value="Secre_tail"/>
</dbReference>
<organism evidence="3 4">
    <name type="scientific">Hydrotalea sandarakina</name>
    <dbReference type="NCBI Taxonomy" id="1004304"/>
    <lineage>
        <taxon>Bacteria</taxon>
        <taxon>Pseudomonadati</taxon>
        <taxon>Bacteroidota</taxon>
        <taxon>Chitinophagia</taxon>
        <taxon>Chitinophagales</taxon>
        <taxon>Chitinophagaceae</taxon>
        <taxon>Hydrotalea</taxon>
    </lineage>
</organism>
<dbReference type="AlphaFoldDB" id="A0A2W7RNC2"/>
<sequence length="1080" mass="116201">MEKTVRLLLAIFLCAFARVPLWAQNTLDKAGLTSATPAAVAYSVRQLSSSYTGYALQVRRSSDNATQDIGFTTNGDLDTAALKSFVGTGNGYVTIWYDQSGNGRNATQTATSQQPAIVLSGVVQRANSQPAVVFDGVSQTMASAAFGLISQPFTRNSVVTAIKGSNGKTILGSANGSPFNILSFYNGNNNVVIAAPNILGSLALPNNSPTVSTEQYNGANSQLFFNGNGTPIGNAGTNGVNGVQIANFDNSSNYFSNVAFSEIVLFPTQLSTTDRQTLEANQSNYYGMNNLNLTKWTGLNNNTNWFDSGNWSNGVPTSSISAIIPNVYPFPFPVISSAAQVLNLTINSNATLTVNNNLNVFGNLSNSGNIINNSNIYVAANLVNSYNLSGQLILNGTSSQYISGSASYESLTFNNSGVNTITLNSNITVLKTLNIISGTLNLNNSDITLESTSINNTAQVGVVGGNIIYPGTGRFVIHRIIAKADGSLDSNYYRTITAPIVSDQSIWANWQEGATTANYNPNPGYGTTITGEIGTSQGNDPISGIDYSGSGRPSLWMWDINSQNFSVIGNTKSNKLYGYKGFLMIIQGDRTYNLFDPNAPSTFTSVTLRSRGKLITGNVVFNSSSGISYQLGGTNSYTDNSYKLSNIADTGYTLIGNPYASSFDFTAAMANPGTSGLVTTQYGYWDGTIKKYVTWDAVTGPDYAGSAATKYIQPGQAFFIQNDVTNNTRQFIVTETNKNTNPANLTGVFAQATPMTKLYLTLSDAQGHTRDGALLAQRSDFNNQSIIGEDAHKFRNPTENMAFRIQQKNWSIQKIQQLAIGDTLPIAIWNLSINQPYTLVAAGEQIPAGWAVYDAYTQKTYPVHNGDTLRLSFTPTADTATYLHRFSVVRTEALPNASVIGLQVQAINGGYHLLGIAPAALAVTGPDYTFERSTDSLHFMPVGQVSNVHDSAFGYVDAPAPQGTLWYRIRALAADRTLYSNTVRVRTNGNDMRIRIYPNPSDGQSIALATENLPAGLYTIQLYNNNGQRVYANQISIANGSSAQALQWNTRLAAGTYYLQLSSVQNPSVQFTQTLIIQNH</sequence>
<feature type="signal peptide" evidence="1">
    <location>
        <begin position="1"/>
        <end position="23"/>
    </location>
</feature>
<evidence type="ECO:0000259" key="2">
    <source>
        <dbReference type="Pfam" id="PF09206"/>
    </source>
</evidence>
<dbReference type="InterPro" id="IPR015289">
    <property type="entry name" value="A-L-arabinofuranosidase_B_cat"/>
</dbReference>
<feature type="chain" id="PRO_5015865468" evidence="1">
    <location>
        <begin position="24"/>
        <end position="1080"/>
    </location>
</feature>
<evidence type="ECO:0000313" key="3">
    <source>
        <dbReference type="EMBL" id="PZX62283.1"/>
    </source>
</evidence>
<reference evidence="3 4" key="1">
    <citation type="submission" date="2018-06" db="EMBL/GenBank/DDBJ databases">
        <title>Genomic Encyclopedia of Archaeal and Bacterial Type Strains, Phase II (KMG-II): from individual species to whole genera.</title>
        <authorList>
            <person name="Goeker M."/>
        </authorList>
    </citation>
    <scope>NUCLEOTIDE SEQUENCE [LARGE SCALE GENOMIC DNA]</scope>
    <source>
        <strain evidence="3 4">DSM 23241</strain>
    </source>
</reference>
<dbReference type="GO" id="GO:0031221">
    <property type="term" value="P:arabinan metabolic process"/>
    <property type="evidence" value="ECO:0007669"/>
    <property type="project" value="InterPro"/>
</dbReference>
<dbReference type="InterPro" id="IPR013320">
    <property type="entry name" value="ConA-like_dom_sf"/>
</dbReference>
<protein>
    <submittedName>
        <fullName evidence="3">Alpha-L-arabinofuranosidase B-like protein</fullName>
    </submittedName>
</protein>
<keyword evidence="1" id="KW-0732">Signal</keyword>
<gene>
    <name evidence="3" type="ORF">LX80_01765</name>
</gene>
<dbReference type="SUPFAM" id="SSF49899">
    <property type="entry name" value="Concanavalin A-like lectins/glucanases"/>
    <property type="match status" value="1"/>
</dbReference>
<accession>A0A2W7RNC2</accession>
<proteinExistence type="predicted"/>
<dbReference type="EMBL" id="QKZV01000005">
    <property type="protein sequence ID" value="PZX62283.1"/>
    <property type="molecule type" value="Genomic_DNA"/>
</dbReference>
<dbReference type="NCBIfam" id="TIGR04183">
    <property type="entry name" value="Por_Secre_tail"/>
    <property type="match status" value="1"/>
</dbReference>
<feature type="domain" description="Alpha-L-arabinofuranosidase B catalytic" evidence="2">
    <location>
        <begin position="34"/>
        <end position="129"/>
    </location>
</feature>
<evidence type="ECO:0000256" key="1">
    <source>
        <dbReference type="SAM" id="SignalP"/>
    </source>
</evidence>
<comment type="caution">
    <text evidence="3">The sequence shown here is derived from an EMBL/GenBank/DDBJ whole genome shotgun (WGS) entry which is preliminary data.</text>
</comment>
<dbReference type="GO" id="GO:0046556">
    <property type="term" value="F:alpha-L-arabinofuranosidase activity"/>
    <property type="evidence" value="ECO:0007669"/>
    <property type="project" value="InterPro"/>
</dbReference>
<dbReference type="Gene3D" id="2.60.120.200">
    <property type="match status" value="1"/>
</dbReference>
<dbReference type="Pfam" id="PF09206">
    <property type="entry name" value="ArabFuran-catal"/>
    <property type="match status" value="1"/>
</dbReference>
<name>A0A2W7RNC2_9BACT</name>
<dbReference type="Proteomes" id="UP000249720">
    <property type="component" value="Unassembled WGS sequence"/>
</dbReference>